<accession>A0ABT0MSV9</accession>
<gene>
    <name evidence="1" type="ORF">MFP26_09485</name>
</gene>
<dbReference type="EMBL" id="JAKPBZ010000109">
    <property type="protein sequence ID" value="MCL2892920.1"/>
    <property type="molecule type" value="Genomic_DNA"/>
</dbReference>
<dbReference type="RefSeq" id="WP_249244486.1">
    <property type="nucleotide sequence ID" value="NZ_JAKPBZ010000109.1"/>
</dbReference>
<name>A0ABT0MSV9_9GAMM</name>
<keyword evidence="2" id="KW-1185">Reference proteome</keyword>
<evidence type="ECO:0000313" key="2">
    <source>
        <dbReference type="Proteomes" id="UP001203069"/>
    </source>
</evidence>
<dbReference type="InterPro" id="IPR025427">
    <property type="entry name" value="DUF4160"/>
</dbReference>
<sequence length="85" mass="9682">MPEIDRLAGLIFAMYFFDNAQHKFPHVHVSFGEYELIINLNTCVEIAGYLPNKQRKTALAHVSANQKRLLQMWQLAVTGINPGKL</sequence>
<comment type="caution">
    <text evidence="1">The sequence shown here is derived from an EMBL/GenBank/DDBJ whole genome shotgun (WGS) entry which is preliminary data.</text>
</comment>
<dbReference type="Proteomes" id="UP001203069">
    <property type="component" value="Unassembled WGS sequence"/>
</dbReference>
<evidence type="ECO:0000313" key="1">
    <source>
        <dbReference type="EMBL" id="MCL2892920.1"/>
    </source>
</evidence>
<organism evidence="1 2">
    <name type="scientific">Brenneria tiliae</name>
    <dbReference type="NCBI Taxonomy" id="2914984"/>
    <lineage>
        <taxon>Bacteria</taxon>
        <taxon>Pseudomonadati</taxon>
        <taxon>Pseudomonadota</taxon>
        <taxon>Gammaproteobacteria</taxon>
        <taxon>Enterobacterales</taxon>
        <taxon>Pectobacteriaceae</taxon>
        <taxon>Brenneria</taxon>
    </lineage>
</organism>
<proteinExistence type="predicted"/>
<reference evidence="1 2" key="1">
    <citation type="submission" date="2022-02" db="EMBL/GenBank/DDBJ databases">
        <title>Description of Brenneria tiliae sp. nov. isolated from symptomatic Tilia x moltkei and Tilia x europaea trees in the UK.</title>
        <authorList>
            <person name="Kile H."/>
        </authorList>
    </citation>
    <scope>NUCLEOTIDE SEQUENCE [LARGE SCALE GENOMIC DNA]</scope>
    <source>
        <strain evidence="1 2">MC1SB4.1</strain>
    </source>
</reference>
<dbReference type="Pfam" id="PF13711">
    <property type="entry name" value="DUF4160"/>
    <property type="match status" value="1"/>
</dbReference>
<protein>
    <submittedName>
        <fullName evidence="1">DUF4160 domain-containing protein</fullName>
    </submittedName>
</protein>